<gene>
    <name evidence="3" type="ORF">D1O30_05770</name>
</gene>
<feature type="coiled-coil region" evidence="1">
    <location>
        <begin position="39"/>
        <end position="94"/>
    </location>
</feature>
<keyword evidence="1" id="KW-0175">Coiled coil</keyword>
<name>A0A3M9XMF3_9HYPH</name>
<comment type="caution">
    <text evidence="3">The sequence shown here is derived from an EMBL/GenBank/DDBJ whole genome shotgun (WGS) entry which is preliminary data.</text>
</comment>
<keyword evidence="2" id="KW-0472">Membrane</keyword>
<dbReference type="OrthoDB" id="9967618at2"/>
<accession>A0A3M9XMF3</accession>
<organism evidence="3 4">
    <name type="scientific">Methylocystis hirsuta</name>
    <dbReference type="NCBI Taxonomy" id="369798"/>
    <lineage>
        <taxon>Bacteria</taxon>
        <taxon>Pseudomonadati</taxon>
        <taxon>Pseudomonadota</taxon>
        <taxon>Alphaproteobacteria</taxon>
        <taxon>Hyphomicrobiales</taxon>
        <taxon>Methylocystaceae</taxon>
        <taxon>Methylocystis</taxon>
    </lineage>
</organism>
<dbReference type="EMBL" id="QWDD01000001">
    <property type="protein sequence ID" value="RNJ49181.1"/>
    <property type="molecule type" value="Genomic_DNA"/>
</dbReference>
<dbReference type="RefSeq" id="WP_123175160.1">
    <property type="nucleotide sequence ID" value="NZ_QWDD01000001.1"/>
</dbReference>
<feature type="transmembrane region" description="Helical" evidence="2">
    <location>
        <begin position="16"/>
        <end position="38"/>
    </location>
</feature>
<evidence type="ECO:0000313" key="4">
    <source>
        <dbReference type="Proteomes" id="UP000268623"/>
    </source>
</evidence>
<sequence length="238" mass="26616">MANASTVHFDWKNHPVVVAALAAAGAFAFAITYIAPVYTTELQTDLRLLKKEVERLQSELNLQTDAAAAAKEKIKELTLANETAHKRLQKAELSGLYSSGSAYPVGLERIKIGDNINDIFKVYRPESIKKVDEESYEVSNEHTFFDKVTYYYDPKSPKSNIVQISLHASSVPFGGDDIVLEKLYGSIGRPTSNPEKGRYCWNLKQGVSAYIIFGGSYQLMDSQHYPRLWPQSGCVEKK</sequence>
<protein>
    <submittedName>
        <fullName evidence="3">Uncharacterized protein</fullName>
    </submittedName>
</protein>
<proteinExistence type="predicted"/>
<keyword evidence="4" id="KW-1185">Reference proteome</keyword>
<evidence type="ECO:0000313" key="3">
    <source>
        <dbReference type="EMBL" id="RNJ49181.1"/>
    </source>
</evidence>
<dbReference type="AlphaFoldDB" id="A0A3M9XMF3"/>
<evidence type="ECO:0000256" key="1">
    <source>
        <dbReference type="SAM" id="Coils"/>
    </source>
</evidence>
<keyword evidence="2" id="KW-0812">Transmembrane</keyword>
<reference evidence="3 4" key="1">
    <citation type="submission" date="2018-08" db="EMBL/GenBank/DDBJ databases">
        <title>Genome sequence of Methylocystis hirsuta CSC1, a methanotroph able to accumulate PHAs.</title>
        <authorList>
            <person name="Bordel S."/>
            <person name="Rodriguez E."/>
            <person name="Gancedo J."/>
            <person name="Munoz R."/>
        </authorList>
    </citation>
    <scope>NUCLEOTIDE SEQUENCE [LARGE SCALE GENOMIC DNA]</scope>
    <source>
        <strain evidence="3 4">CSC1</strain>
    </source>
</reference>
<evidence type="ECO:0000256" key="2">
    <source>
        <dbReference type="SAM" id="Phobius"/>
    </source>
</evidence>
<keyword evidence="2" id="KW-1133">Transmembrane helix</keyword>
<dbReference type="Proteomes" id="UP000268623">
    <property type="component" value="Unassembled WGS sequence"/>
</dbReference>